<reference evidence="2 3" key="1">
    <citation type="journal article" date="2012" name="PLoS Pathog.">
        <title>Diverse lifestyles and strategies of plant pathogenesis encoded in the genomes of eighteen Dothideomycetes fungi.</title>
        <authorList>
            <person name="Ohm R.A."/>
            <person name="Feau N."/>
            <person name="Henrissat B."/>
            <person name="Schoch C.L."/>
            <person name="Horwitz B.A."/>
            <person name="Barry K.W."/>
            <person name="Condon B.J."/>
            <person name="Copeland A.C."/>
            <person name="Dhillon B."/>
            <person name="Glaser F."/>
            <person name="Hesse C.N."/>
            <person name="Kosti I."/>
            <person name="LaButti K."/>
            <person name="Lindquist E.A."/>
            <person name="Lucas S."/>
            <person name="Salamov A.A."/>
            <person name="Bradshaw R.E."/>
            <person name="Ciuffetti L."/>
            <person name="Hamelin R.C."/>
            <person name="Kema G.H.J."/>
            <person name="Lawrence C."/>
            <person name="Scott J.A."/>
            <person name="Spatafora J.W."/>
            <person name="Turgeon B.G."/>
            <person name="de Wit P.J.G.M."/>
            <person name="Zhong S."/>
            <person name="Goodwin S.B."/>
            <person name="Grigoriev I.V."/>
        </authorList>
    </citation>
    <scope>NUCLEOTIDE SEQUENCE [LARGE SCALE GENOMIC DNA]</scope>
    <source>
        <strain evidence="3">C5 / ATCC 48332 / race O</strain>
    </source>
</reference>
<reference evidence="3" key="2">
    <citation type="journal article" date="2013" name="PLoS Genet.">
        <title>Comparative genome structure, secondary metabolite, and effector coding capacity across Cochliobolus pathogens.</title>
        <authorList>
            <person name="Condon B.J."/>
            <person name="Leng Y."/>
            <person name="Wu D."/>
            <person name="Bushley K.E."/>
            <person name="Ohm R.A."/>
            <person name="Otillar R."/>
            <person name="Martin J."/>
            <person name="Schackwitz W."/>
            <person name="Grimwood J."/>
            <person name="MohdZainudin N."/>
            <person name="Xue C."/>
            <person name="Wang R."/>
            <person name="Manning V.A."/>
            <person name="Dhillon B."/>
            <person name="Tu Z.J."/>
            <person name="Steffenson B.J."/>
            <person name="Salamov A."/>
            <person name="Sun H."/>
            <person name="Lowry S."/>
            <person name="LaButti K."/>
            <person name="Han J."/>
            <person name="Copeland A."/>
            <person name="Lindquist E."/>
            <person name="Barry K."/>
            <person name="Schmutz J."/>
            <person name="Baker S.E."/>
            <person name="Ciuffetti L.M."/>
            <person name="Grigoriev I.V."/>
            <person name="Zhong S."/>
            <person name="Turgeon B.G."/>
        </authorList>
    </citation>
    <scope>NUCLEOTIDE SEQUENCE [LARGE SCALE GENOMIC DNA]</scope>
    <source>
        <strain evidence="3">C5 / ATCC 48332 / race O</strain>
    </source>
</reference>
<gene>
    <name evidence="2" type="ORF">COCHEDRAFT_1029192</name>
</gene>
<organism evidence="2 3">
    <name type="scientific">Cochliobolus heterostrophus (strain C5 / ATCC 48332 / race O)</name>
    <name type="common">Southern corn leaf blight fungus</name>
    <name type="synonym">Bipolaris maydis</name>
    <dbReference type="NCBI Taxonomy" id="701091"/>
    <lineage>
        <taxon>Eukaryota</taxon>
        <taxon>Fungi</taxon>
        <taxon>Dikarya</taxon>
        <taxon>Ascomycota</taxon>
        <taxon>Pezizomycotina</taxon>
        <taxon>Dothideomycetes</taxon>
        <taxon>Pleosporomycetidae</taxon>
        <taxon>Pleosporales</taxon>
        <taxon>Pleosporineae</taxon>
        <taxon>Pleosporaceae</taxon>
        <taxon>Bipolaris</taxon>
    </lineage>
</organism>
<dbReference type="OMA" id="NTAHERY"/>
<proteinExistence type="predicted"/>
<protein>
    <submittedName>
        <fullName evidence="2">Uncharacterized protein</fullName>
    </submittedName>
</protein>
<dbReference type="Proteomes" id="UP000016936">
    <property type="component" value="Unassembled WGS sequence"/>
</dbReference>
<name>M2UYZ3_COCH5</name>
<dbReference type="HOGENOM" id="CLU_2145419_0_0_1"/>
<feature type="compositionally biased region" description="Pro residues" evidence="1">
    <location>
        <begin position="13"/>
        <end position="31"/>
    </location>
</feature>
<evidence type="ECO:0000313" key="3">
    <source>
        <dbReference type="Proteomes" id="UP000016936"/>
    </source>
</evidence>
<feature type="region of interest" description="Disordered" evidence="1">
    <location>
        <begin position="1"/>
        <end position="36"/>
    </location>
</feature>
<keyword evidence="3" id="KW-1185">Reference proteome</keyword>
<evidence type="ECO:0000256" key="1">
    <source>
        <dbReference type="SAM" id="MobiDB-lite"/>
    </source>
</evidence>
<accession>M2UYZ3</accession>
<evidence type="ECO:0000313" key="2">
    <source>
        <dbReference type="EMBL" id="EMD92952.1"/>
    </source>
</evidence>
<sequence length="114" mass="12635">MSTSPTPSSSSPSTPPPPRCPSCTSPLPPHHPSSAHELRTCDTCFVRLRCAESLWGSTRSEEITFFPPVLDEADLYTAGIETSGDAEEEMVQRGVEEEEEKEKRGLFAWVGRRR</sequence>
<feature type="compositionally biased region" description="Low complexity" evidence="1">
    <location>
        <begin position="1"/>
        <end position="12"/>
    </location>
</feature>
<dbReference type="AlphaFoldDB" id="M2UYZ3"/>
<dbReference type="OrthoDB" id="10524211at2759"/>
<dbReference type="EMBL" id="KB445574">
    <property type="protein sequence ID" value="EMD92952.1"/>
    <property type="molecule type" value="Genomic_DNA"/>
</dbReference>